<evidence type="ECO:0000313" key="2">
    <source>
        <dbReference type="Proteomes" id="UP000198661"/>
    </source>
</evidence>
<protein>
    <submittedName>
        <fullName evidence="1">Uncharacterized protein</fullName>
    </submittedName>
</protein>
<reference evidence="1 2" key="1">
    <citation type="submission" date="2016-10" db="EMBL/GenBank/DDBJ databases">
        <authorList>
            <person name="de Groot N.N."/>
        </authorList>
    </citation>
    <scope>NUCLEOTIDE SEQUENCE [LARGE SCALE GENOMIC DNA]</scope>
    <source>
        <strain evidence="1 2">DSM 44945</strain>
    </source>
</reference>
<dbReference type="AlphaFoldDB" id="A0A1I2N963"/>
<keyword evidence="2" id="KW-1185">Reference proteome</keyword>
<evidence type="ECO:0000313" key="1">
    <source>
        <dbReference type="EMBL" id="SFG00404.1"/>
    </source>
</evidence>
<proteinExistence type="predicted"/>
<dbReference type="EMBL" id="FOOK01000012">
    <property type="protein sequence ID" value="SFG00404.1"/>
    <property type="molecule type" value="Genomic_DNA"/>
</dbReference>
<accession>A0A1I2N963</accession>
<sequence length="42" mass="5154">MKQKENEQDTIITNFITHYTVMILEIPMTNQEKFKYLTEILY</sequence>
<organism evidence="1 2">
    <name type="scientific">Planifilum fulgidum</name>
    <dbReference type="NCBI Taxonomy" id="201973"/>
    <lineage>
        <taxon>Bacteria</taxon>
        <taxon>Bacillati</taxon>
        <taxon>Bacillota</taxon>
        <taxon>Bacilli</taxon>
        <taxon>Bacillales</taxon>
        <taxon>Thermoactinomycetaceae</taxon>
        <taxon>Planifilum</taxon>
    </lineage>
</organism>
<name>A0A1I2N963_9BACL</name>
<dbReference type="STRING" id="201973.SAMN04488025_1123"/>
<dbReference type="Proteomes" id="UP000198661">
    <property type="component" value="Unassembled WGS sequence"/>
</dbReference>
<gene>
    <name evidence="1" type="ORF">SAMN04488025_1123</name>
</gene>